<keyword evidence="13 14" id="KW-0472">Membrane</keyword>
<evidence type="ECO:0000256" key="10">
    <source>
        <dbReference type="ARBA" id="ARBA00022840"/>
    </source>
</evidence>
<evidence type="ECO:0000256" key="16">
    <source>
        <dbReference type="SAM" id="MobiDB-lite"/>
    </source>
</evidence>
<dbReference type="Pfam" id="PF17862">
    <property type="entry name" value="AAA_lid_3"/>
    <property type="match status" value="1"/>
</dbReference>
<keyword evidence="5 14" id="KW-0812">Transmembrane</keyword>
<feature type="binding site" evidence="14">
    <location>
        <position position="445"/>
    </location>
    <ligand>
        <name>Zn(2+)</name>
        <dbReference type="ChEBI" id="CHEBI:29105"/>
        <note>catalytic</note>
    </ligand>
</feature>
<evidence type="ECO:0000256" key="14">
    <source>
        <dbReference type="HAMAP-Rule" id="MF_01458"/>
    </source>
</evidence>
<evidence type="ECO:0000256" key="12">
    <source>
        <dbReference type="ARBA" id="ARBA00023049"/>
    </source>
</evidence>
<comment type="similarity">
    <text evidence="14">In the central section; belongs to the AAA ATPase family.</text>
</comment>
<dbReference type="GO" id="GO:0008237">
    <property type="term" value="F:metallopeptidase activity"/>
    <property type="evidence" value="ECO:0007669"/>
    <property type="project" value="UniProtKB-KW"/>
</dbReference>
<keyword evidence="10 14" id="KW-0067">ATP-binding</keyword>
<keyword evidence="4 14" id="KW-0645">Protease</keyword>
<keyword evidence="7 14" id="KW-0547">Nucleotide-binding</keyword>
<dbReference type="SMART" id="SM00382">
    <property type="entry name" value="AAA"/>
    <property type="match status" value="1"/>
</dbReference>
<feature type="active site" evidence="14">
    <location>
        <position position="442"/>
    </location>
</feature>
<proteinExistence type="inferred from homology"/>
<evidence type="ECO:0000256" key="6">
    <source>
        <dbReference type="ARBA" id="ARBA00022723"/>
    </source>
</evidence>
<keyword evidence="3 14" id="KW-1003">Cell membrane</keyword>
<sequence length="656" mass="71366">MEQNPKNTKPEGPGGNGPRNRQSLLILLISTLVILVLWNVFSVFLSGSANQEITYDKFIEMVDKGEVSKVVQESDKLIITPKEQKIEGIQFNYTVVMTEDGSALTKRLEGKDITFEKKEPNMAASVMSTILSLVLPIVLMFVGLSFLMKHVNKGGGMMGGVGKSKAKAYVQKETGVTFKDVAGQDEAKESLQEVVDFLHNPTKYTAIGAKLPKGALLVGPPGTGKTLLAKAVAGEAHVPFFSLSGSDFVEMFVGVGASRVRDLFEEAKKNAPCIIFIDEIDAIGKSRDSRYGGGNDEREQTLNQLLAEMDGFDTSKGLLILAATNRPEVLDPALLRPGRFDRRVIVDRPDLKGRVNILKVHAKNVLLDETVDLDGIALATSGAVGSDLANMINEAAILAVKNRRKAVSQKDLLEAVEVVLVGKEKKDRILSQEERRIVSYHEVGHALVSALQKDSEPVQKITIVPRTMGALGYVMHVPEEEKYLNTKSELEAMLVGLLAGRAAEEIVFGNITTGAANDIEKATSIAKAMITQYGMSEKFGLMGLASAENQYLDGRTVMNCGDDTATEIDHEVMELLRVSYEKAKELLAGNREALDKIADFLIEKETITGKEFMEIFHRVNGIEESDAVSEEQPAITGETAASEDSSETADNTTLTE</sequence>
<dbReference type="InterPro" id="IPR003960">
    <property type="entry name" value="ATPase_AAA_CS"/>
</dbReference>
<dbReference type="EMBL" id="CP102290">
    <property type="protein sequence ID" value="UWP58156.1"/>
    <property type="molecule type" value="Genomic_DNA"/>
</dbReference>
<dbReference type="Gene3D" id="1.10.8.60">
    <property type="match status" value="1"/>
</dbReference>
<evidence type="ECO:0000256" key="5">
    <source>
        <dbReference type="ARBA" id="ARBA00022692"/>
    </source>
</evidence>
<evidence type="ECO:0000256" key="2">
    <source>
        <dbReference type="ARBA" id="ARBA00010044"/>
    </source>
</evidence>
<evidence type="ECO:0000256" key="4">
    <source>
        <dbReference type="ARBA" id="ARBA00022670"/>
    </source>
</evidence>
<feature type="domain" description="AAA+ ATPase" evidence="17">
    <location>
        <begin position="211"/>
        <end position="350"/>
    </location>
</feature>
<feature type="transmembrane region" description="Helical" evidence="14">
    <location>
        <begin position="24"/>
        <end position="45"/>
    </location>
</feature>
<dbReference type="CDD" id="cd19501">
    <property type="entry name" value="RecA-like_FtsH"/>
    <property type="match status" value="1"/>
</dbReference>
<keyword evidence="6 14" id="KW-0479">Metal-binding</keyword>
<evidence type="ECO:0000256" key="11">
    <source>
        <dbReference type="ARBA" id="ARBA00022989"/>
    </source>
</evidence>
<evidence type="ECO:0000256" key="8">
    <source>
        <dbReference type="ARBA" id="ARBA00022801"/>
    </source>
</evidence>
<dbReference type="InterPro" id="IPR003959">
    <property type="entry name" value="ATPase_AAA_core"/>
</dbReference>
<evidence type="ECO:0000256" key="1">
    <source>
        <dbReference type="ARBA" id="ARBA00004370"/>
    </source>
</evidence>
<feature type="binding site" evidence="14">
    <location>
        <position position="518"/>
    </location>
    <ligand>
        <name>Zn(2+)</name>
        <dbReference type="ChEBI" id="CHEBI:29105"/>
        <note>catalytic</note>
    </ligand>
</feature>
<feature type="binding site" evidence="14">
    <location>
        <position position="441"/>
    </location>
    <ligand>
        <name>Zn(2+)</name>
        <dbReference type="ChEBI" id="CHEBI:29105"/>
        <note>catalytic</note>
    </ligand>
</feature>
<dbReference type="HAMAP" id="MF_01458">
    <property type="entry name" value="FtsH"/>
    <property type="match status" value="1"/>
</dbReference>
<dbReference type="InterPro" id="IPR003593">
    <property type="entry name" value="AAA+_ATPase"/>
</dbReference>
<name>A0ABY5VCB7_9FIRM</name>
<dbReference type="Gene3D" id="3.30.720.210">
    <property type="match status" value="1"/>
</dbReference>
<accession>A0ABY5VCB7</accession>
<comment type="cofactor">
    <cofactor evidence="14">
        <name>Zn(2+)</name>
        <dbReference type="ChEBI" id="CHEBI:29105"/>
    </cofactor>
    <text evidence="14">Binds 1 zinc ion per subunit.</text>
</comment>
<evidence type="ECO:0000256" key="9">
    <source>
        <dbReference type="ARBA" id="ARBA00022833"/>
    </source>
</evidence>
<comment type="similarity">
    <text evidence="2 14">In the C-terminal section; belongs to the peptidase M41 family.</text>
</comment>
<keyword evidence="11 14" id="KW-1133">Transmembrane helix</keyword>
<reference evidence="18" key="1">
    <citation type="journal article" date="2022" name="Cell">
        <title>Design, construction, and in vivo augmentation of a complex gut microbiome.</title>
        <authorList>
            <person name="Cheng A.G."/>
            <person name="Ho P.Y."/>
            <person name="Aranda-Diaz A."/>
            <person name="Jain S."/>
            <person name="Yu F.B."/>
            <person name="Meng X."/>
            <person name="Wang M."/>
            <person name="Iakiviak M."/>
            <person name="Nagashima K."/>
            <person name="Zhao A."/>
            <person name="Murugkar P."/>
            <person name="Patil A."/>
            <person name="Atabakhsh K."/>
            <person name="Weakley A."/>
            <person name="Yan J."/>
            <person name="Brumbaugh A.R."/>
            <person name="Higginbottom S."/>
            <person name="Dimas A."/>
            <person name="Shiver A.L."/>
            <person name="Deutschbauer A."/>
            <person name="Neff N."/>
            <person name="Sonnenburg J.L."/>
            <person name="Huang K.C."/>
            <person name="Fischbach M.A."/>
        </authorList>
    </citation>
    <scope>NUCLEOTIDE SEQUENCE</scope>
    <source>
        <strain evidence="18">DSM 19829</strain>
    </source>
</reference>
<dbReference type="EC" id="3.4.24.-" evidence="14"/>
<dbReference type="InterPro" id="IPR037219">
    <property type="entry name" value="Peptidase_M41-like"/>
</dbReference>
<gene>
    <name evidence="14 18" type="primary">ftsH</name>
    <name evidence="18" type="ORF">NQ502_12225</name>
</gene>
<feature type="region of interest" description="Disordered" evidence="16">
    <location>
        <begin position="623"/>
        <end position="656"/>
    </location>
</feature>
<dbReference type="NCBIfam" id="TIGR01241">
    <property type="entry name" value="FtsH_fam"/>
    <property type="match status" value="1"/>
</dbReference>
<dbReference type="Gene3D" id="3.40.50.300">
    <property type="entry name" value="P-loop containing nucleotide triphosphate hydrolases"/>
    <property type="match status" value="1"/>
</dbReference>
<dbReference type="Pfam" id="PF01434">
    <property type="entry name" value="Peptidase_M41"/>
    <property type="match status" value="1"/>
</dbReference>
<dbReference type="InterPro" id="IPR041569">
    <property type="entry name" value="AAA_lid_3"/>
</dbReference>
<evidence type="ECO:0000256" key="13">
    <source>
        <dbReference type="ARBA" id="ARBA00023136"/>
    </source>
</evidence>
<dbReference type="InterPro" id="IPR005936">
    <property type="entry name" value="FtsH"/>
</dbReference>
<evidence type="ECO:0000313" key="18">
    <source>
        <dbReference type="EMBL" id="UWP58156.1"/>
    </source>
</evidence>
<dbReference type="InterPro" id="IPR011546">
    <property type="entry name" value="Pept_M41_FtsH_extracell"/>
</dbReference>
<evidence type="ECO:0000256" key="7">
    <source>
        <dbReference type="ARBA" id="ARBA00022741"/>
    </source>
</evidence>
<comment type="similarity">
    <text evidence="15">Belongs to the AAA ATPase family.</text>
</comment>
<keyword evidence="9 14" id="KW-0862">Zinc</keyword>
<organism evidence="18 19">
    <name type="scientific">Ruminococcus gauvreauii</name>
    <dbReference type="NCBI Taxonomy" id="438033"/>
    <lineage>
        <taxon>Bacteria</taxon>
        <taxon>Bacillati</taxon>
        <taxon>Bacillota</taxon>
        <taxon>Clostridia</taxon>
        <taxon>Eubacteriales</taxon>
        <taxon>Oscillospiraceae</taxon>
        <taxon>Ruminococcus</taxon>
    </lineage>
</organism>
<evidence type="ECO:0000259" key="17">
    <source>
        <dbReference type="SMART" id="SM00382"/>
    </source>
</evidence>
<dbReference type="RefSeq" id="WP_083963430.1">
    <property type="nucleotide sequence ID" value="NZ_CABLBR010000027.1"/>
</dbReference>
<evidence type="ECO:0000256" key="3">
    <source>
        <dbReference type="ARBA" id="ARBA00022475"/>
    </source>
</evidence>
<keyword evidence="8 14" id="KW-0378">Hydrolase</keyword>
<protein>
    <recommendedName>
        <fullName evidence="14">ATP-dependent zinc metalloprotease FtsH</fullName>
        <ecNumber evidence="14">3.4.24.-</ecNumber>
    </recommendedName>
</protein>
<dbReference type="Proteomes" id="UP001060164">
    <property type="component" value="Chromosome"/>
</dbReference>
<dbReference type="InterPro" id="IPR027417">
    <property type="entry name" value="P-loop_NTPase"/>
</dbReference>
<dbReference type="Gene3D" id="1.20.58.760">
    <property type="entry name" value="Peptidase M41"/>
    <property type="match status" value="1"/>
</dbReference>
<evidence type="ECO:0000313" key="19">
    <source>
        <dbReference type="Proteomes" id="UP001060164"/>
    </source>
</evidence>
<dbReference type="SUPFAM" id="SSF52540">
    <property type="entry name" value="P-loop containing nucleoside triphosphate hydrolases"/>
    <property type="match status" value="1"/>
</dbReference>
<comment type="subcellular location">
    <subcellularLocation>
        <location evidence="14">Cell membrane</location>
        <topology evidence="14">Multi-pass membrane protein</topology>
        <orientation evidence="14">Cytoplasmic side</orientation>
    </subcellularLocation>
    <subcellularLocation>
        <location evidence="1">Membrane</location>
    </subcellularLocation>
</comment>
<evidence type="ECO:0000256" key="15">
    <source>
        <dbReference type="RuleBase" id="RU003651"/>
    </source>
</evidence>
<keyword evidence="12 14" id="KW-0482">Metalloprotease</keyword>
<dbReference type="Pfam" id="PF00004">
    <property type="entry name" value="AAA"/>
    <property type="match status" value="1"/>
</dbReference>
<comment type="subunit">
    <text evidence="14">Homohexamer.</text>
</comment>
<feature type="transmembrane region" description="Helical" evidence="14">
    <location>
        <begin position="126"/>
        <end position="148"/>
    </location>
</feature>
<dbReference type="PANTHER" id="PTHR23076">
    <property type="entry name" value="METALLOPROTEASE M41 FTSH"/>
    <property type="match status" value="1"/>
</dbReference>
<dbReference type="SUPFAM" id="SSF140990">
    <property type="entry name" value="FtsH protease domain-like"/>
    <property type="match status" value="1"/>
</dbReference>
<dbReference type="PROSITE" id="PS00674">
    <property type="entry name" value="AAA"/>
    <property type="match status" value="1"/>
</dbReference>
<dbReference type="PANTHER" id="PTHR23076:SF97">
    <property type="entry name" value="ATP-DEPENDENT ZINC METALLOPROTEASE YME1L1"/>
    <property type="match status" value="1"/>
</dbReference>
<keyword evidence="19" id="KW-1185">Reference proteome</keyword>
<dbReference type="InterPro" id="IPR000642">
    <property type="entry name" value="Peptidase_M41"/>
</dbReference>
<feature type="binding site" evidence="14">
    <location>
        <begin position="219"/>
        <end position="226"/>
    </location>
    <ligand>
        <name>ATP</name>
        <dbReference type="ChEBI" id="CHEBI:30616"/>
    </ligand>
</feature>
<comment type="function">
    <text evidence="14">Acts as a processive, ATP-dependent zinc metallopeptidase for both cytoplasmic and membrane proteins. Plays a role in the quality control of integral membrane proteins.</text>
</comment>
<dbReference type="Pfam" id="PF06480">
    <property type="entry name" value="FtsH_ext"/>
    <property type="match status" value="1"/>
</dbReference>